<feature type="domain" description="RNase MRP protein 1 RNA binding" evidence="1">
    <location>
        <begin position="27"/>
        <end position="130"/>
    </location>
</feature>
<dbReference type="AlphaFoldDB" id="A0A6G1G2G6"/>
<evidence type="ECO:0000259" key="1">
    <source>
        <dbReference type="Pfam" id="PF20945"/>
    </source>
</evidence>
<dbReference type="GeneID" id="54417661"/>
<name>A0A6G1G2G6_9PEZI</name>
<dbReference type="OrthoDB" id="5414547at2759"/>
<keyword evidence="3" id="KW-1185">Reference proteome</keyword>
<gene>
    <name evidence="2 4" type="ORF">P152DRAFT_41764</name>
</gene>
<dbReference type="GO" id="GO:0042134">
    <property type="term" value="F:rRNA primary transcript binding"/>
    <property type="evidence" value="ECO:0007669"/>
    <property type="project" value="InterPro"/>
</dbReference>
<dbReference type="GO" id="GO:0000294">
    <property type="term" value="P:nuclear-transcribed mRNA catabolic process, RNase MRP-dependent"/>
    <property type="evidence" value="ECO:0007669"/>
    <property type="project" value="TreeGrafter"/>
</dbReference>
<evidence type="ECO:0000313" key="4">
    <source>
        <dbReference type="RefSeq" id="XP_033533630.1"/>
    </source>
</evidence>
<dbReference type="Proteomes" id="UP000504638">
    <property type="component" value="Unplaced"/>
</dbReference>
<evidence type="ECO:0000313" key="2">
    <source>
        <dbReference type="EMBL" id="KAF1811999.1"/>
    </source>
</evidence>
<dbReference type="PANTHER" id="PTHR37792:SF1">
    <property type="entry name" value="RIBONUCLEASE MRP PROTEIN SUBUNIT RMP1"/>
    <property type="match status" value="1"/>
</dbReference>
<sequence>MAPSSAPSQPPAVPNEHKTELRTLSRLVHRLYHRNKNQHRRSLWWRHFDSFRRELRRVVEEIAVREVTFKRGVDMKKRRRSEVERKKAYQARWETWRDRKVGRWFTAFSQLLASLRFPSFGLVLIACLARICSLLGITGAIEAIAAQKTAEAAKAWATKDVQQISALADAGQVGGDTDLGMVVAREMETVEATSVVVEKSTSKRTYDEHTEGVSATATATTATAATTVEKEVIGRKKTKRKKRGAIDDLFSGL</sequence>
<reference evidence="4" key="3">
    <citation type="submission" date="2025-04" db="UniProtKB">
        <authorList>
            <consortium name="RefSeq"/>
        </authorList>
    </citation>
    <scope>IDENTIFICATION</scope>
    <source>
        <strain evidence="4">CBS 781.70</strain>
    </source>
</reference>
<evidence type="ECO:0000313" key="3">
    <source>
        <dbReference type="Proteomes" id="UP000504638"/>
    </source>
</evidence>
<dbReference type="Pfam" id="PF20945">
    <property type="entry name" value="RMP1"/>
    <property type="match status" value="1"/>
</dbReference>
<dbReference type="CDD" id="cd22573">
    <property type="entry name" value="RMP1_RBD"/>
    <property type="match status" value="1"/>
</dbReference>
<dbReference type="PANTHER" id="PTHR37792">
    <property type="entry name" value="RIBONUCLEASE MRP PROTEIN SUBUNIT RMP1"/>
    <property type="match status" value="1"/>
</dbReference>
<dbReference type="GO" id="GO:0000466">
    <property type="term" value="P:maturation of 5.8S rRNA from tricistronic rRNA transcript (SSU-rRNA, 5.8S rRNA, LSU-rRNA)"/>
    <property type="evidence" value="ECO:0007669"/>
    <property type="project" value="TreeGrafter"/>
</dbReference>
<accession>A0A6G1G2G6</accession>
<reference evidence="2 4" key="1">
    <citation type="submission" date="2020-01" db="EMBL/GenBank/DDBJ databases">
        <authorList>
            <consortium name="DOE Joint Genome Institute"/>
            <person name="Haridas S."/>
            <person name="Albert R."/>
            <person name="Binder M."/>
            <person name="Bloem J."/>
            <person name="Labutti K."/>
            <person name="Salamov A."/>
            <person name="Andreopoulos B."/>
            <person name="Baker S.E."/>
            <person name="Barry K."/>
            <person name="Bills G."/>
            <person name="Bluhm B.H."/>
            <person name="Cannon C."/>
            <person name="Castanera R."/>
            <person name="Culley D.E."/>
            <person name="Daum C."/>
            <person name="Ezra D."/>
            <person name="Gonzalez J.B."/>
            <person name="Henrissat B."/>
            <person name="Kuo A."/>
            <person name="Liang C."/>
            <person name="Lipzen A."/>
            <person name="Lutzoni F."/>
            <person name="Magnuson J."/>
            <person name="Mondo S."/>
            <person name="Nolan M."/>
            <person name="Ohm R."/>
            <person name="Pangilinan J."/>
            <person name="Park H.-J."/>
            <person name="Ramirez L."/>
            <person name="Alfaro M."/>
            <person name="Sun H."/>
            <person name="Tritt A."/>
            <person name="Yoshinaga Y."/>
            <person name="Zwiers L.-H."/>
            <person name="Turgeon B.G."/>
            <person name="Goodwin S.B."/>
            <person name="Spatafora J.W."/>
            <person name="Crous P.W."/>
            <person name="Grigoriev I.V."/>
        </authorList>
    </citation>
    <scope>NUCLEOTIDE SEQUENCE</scope>
    <source>
        <strain evidence="2 4">CBS 781.70</strain>
    </source>
</reference>
<proteinExistence type="predicted"/>
<protein>
    <recommendedName>
        <fullName evidence="1">RNase MRP protein 1 RNA binding domain-containing protein</fullName>
    </recommendedName>
</protein>
<dbReference type="GO" id="GO:0000172">
    <property type="term" value="C:ribonuclease MRP complex"/>
    <property type="evidence" value="ECO:0007669"/>
    <property type="project" value="InterPro"/>
</dbReference>
<dbReference type="InterPro" id="IPR047204">
    <property type="entry name" value="RMP1_RBD"/>
</dbReference>
<dbReference type="InterPro" id="IPR047205">
    <property type="entry name" value="RMP1"/>
</dbReference>
<organism evidence="2">
    <name type="scientific">Eremomyces bilateralis CBS 781.70</name>
    <dbReference type="NCBI Taxonomy" id="1392243"/>
    <lineage>
        <taxon>Eukaryota</taxon>
        <taxon>Fungi</taxon>
        <taxon>Dikarya</taxon>
        <taxon>Ascomycota</taxon>
        <taxon>Pezizomycotina</taxon>
        <taxon>Dothideomycetes</taxon>
        <taxon>Dothideomycetes incertae sedis</taxon>
        <taxon>Eremomycetales</taxon>
        <taxon>Eremomycetaceae</taxon>
        <taxon>Eremomyces</taxon>
    </lineage>
</organism>
<dbReference type="EMBL" id="ML975159">
    <property type="protein sequence ID" value="KAF1811999.1"/>
    <property type="molecule type" value="Genomic_DNA"/>
</dbReference>
<reference evidence="4" key="2">
    <citation type="submission" date="2020-04" db="EMBL/GenBank/DDBJ databases">
        <authorList>
            <consortium name="NCBI Genome Project"/>
        </authorList>
    </citation>
    <scope>NUCLEOTIDE SEQUENCE</scope>
    <source>
        <strain evidence="4">CBS 781.70</strain>
    </source>
</reference>
<dbReference type="RefSeq" id="XP_033533630.1">
    <property type="nucleotide sequence ID" value="XM_033677091.1"/>
</dbReference>